<evidence type="ECO:0000313" key="3">
    <source>
        <dbReference type="EMBL" id="GAG97193.1"/>
    </source>
</evidence>
<dbReference type="AlphaFoldDB" id="X1CLX9"/>
<keyword evidence="2" id="KW-0472">Membrane</keyword>
<protein>
    <submittedName>
        <fullName evidence="3">Uncharacterized protein</fullName>
    </submittedName>
</protein>
<feature type="transmembrane region" description="Helical" evidence="2">
    <location>
        <begin position="84"/>
        <end position="101"/>
    </location>
</feature>
<proteinExistence type="predicted"/>
<feature type="non-terminal residue" evidence="3">
    <location>
        <position position="161"/>
    </location>
</feature>
<organism evidence="3">
    <name type="scientific">marine sediment metagenome</name>
    <dbReference type="NCBI Taxonomy" id="412755"/>
    <lineage>
        <taxon>unclassified sequences</taxon>
        <taxon>metagenomes</taxon>
        <taxon>ecological metagenomes</taxon>
    </lineage>
</organism>
<comment type="caution">
    <text evidence="3">The sequence shown here is derived from an EMBL/GenBank/DDBJ whole genome shotgun (WGS) entry which is preliminary data.</text>
</comment>
<keyword evidence="2" id="KW-0812">Transmembrane</keyword>
<keyword evidence="2" id="KW-1133">Transmembrane helix</keyword>
<name>X1CLX9_9ZZZZ</name>
<reference evidence="3" key="1">
    <citation type="journal article" date="2014" name="Front. Microbiol.">
        <title>High frequency of phylogenetically diverse reductive dehalogenase-homologous genes in deep subseafloor sedimentary metagenomes.</title>
        <authorList>
            <person name="Kawai M."/>
            <person name="Futagami T."/>
            <person name="Toyoda A."/>
            <person name="Takaki Y."/>
            <person name="Nishi S."/>
            <person name="Hori S."/>
            <person name="Arai W."/>
            <person name="Tsubouchi T."/>
            <person name="Morono Y."/>
            <person name="Uchiyama I."/>
            <person name="Ito T."/>
            <person name="Fujiyama A."/>
            <person name="Inagaki F."/>
            <person name="Takami H."/>
        </authorList>
    </citation>
    <scope>NUCLEOTIDE SEQUENCE</scope>
    <source>
        <strain evidence="3">Expedition CK06-06</strain>
    </source>
</reference>
<evidence type="ECO:0000256" key="1">
    <source>
        <dbReference type="SAM" id="Coils"/>
    </source>
</evidence>
<accession>X1CLX9</accession>
<feature type="coiled-coil region" evidence="1">
    <location>
        <begin position="14"/>
        <end position="58"/>
    </location>
</feature>
<dbReference type="EMBL" id="BART01022501">
    <property type="protein sequence ID" value="GAG97193.1"/>
    <property type="molecule type" value="Genomic_DNA"/>
</dbReference>
<sequence length="161" mass="18808">MEATMEKIAAMMHAQLESDRANQERRARERIEAELSHIKREQREIREAQKEAAELLAQHPKDMQPKEQEGWLYRFERWAARRPVQALVVAVAAVALAAYLTSRAIEILTKWARVQFGIGQLEEENRRLSAHVIDVQAKLKSERVVRPSKETMRHIHQHMLD</sequence>
<evidence type="ECO:0000256" key="2">
    <source>
        <dbReference type="SAM" id="Phobius"/>
    </source>
</evidence>
<keyword evidence="1" id="KW-0175">Coiled coil</keyword>
<gene>
    <name evidence="3" type="ORF">S01H4_41183</name>
</gene>